<dbReference type="HOGENOM" id="CLU_1149847_0_0_2"/>
<proteinExistence type="predicted"/>
<dbReference type="InParanoid" id="G0EGS4"/>
<dbReference type="RefSeq" id="WP_014026899.1">
    <property type="nucleotide sequence ID" value="NC_015931.1"/>
</dbReference>
<dbReference type="AlphaFoldDB" id="G0EGS4"/>
<dbReference type="GeneID" id="11138549"/>
<evidence type="ECO:0000256" key="1">
    <source>
        <dbReference type="SAM" id="Phobius"/>
    </source>
</evidence>
<reference evidence="2 3" key="1">
    <citation type="journal article" date="2011" name="Stand. Genomic Sci.">
        <title>Complete genome sequence of the hyperthermophilic chemolithoautotroph Pyrolobus fumarii type strain (1A).</title>
        <authorList>
            <person name="Anderson I."/>
            <person name="Goker M."/>
            <person name="Nolan M."/>
            <person name="Lucas S."/>
            <person name="Hammon N."/>
            <person name="Deshpande S."/>
            <person name="Cheng J.F."/>
            <person name="Tapia R."/>
            <person name="Han C."/>
            <person name="Goodwin L."/>
            <person name="Pitluck S."/>
            <person name="Huntemann M."/>
            <person name="Liolios K."/>
            <person name="Ivanova N."/>
            <person name="Pagani I."/>
            <person name="Mavromatis K."/>
            <person name="Ovchinikova G."/>
            <person name="Pati A."/>
            <person name="Chen A."/>
            <person name="Palaniappan K."/>
            <person name="Land M."/>
            <person name="Hauser L."/>
            <person name="Brambilla E.M."/>
            <person name="Huber H."/>
            <person name="Yasawong M."/>
            <person name="Rohde M."/>
            <person name="Spring S."/>
            <person name="Abt B."/>
            <person name="Sikorski J."/>
            <person name="Wirth R."/>
            <person name="Detter J.C."/>
            <person name="Woyke T."/>
            <person name="Bristow J."/>
            <person name="Eisen J.A."/>
            <person name="Markowitz V."/>
            <person name="Hugenholtz P."/>
            <person name="Kyrpides N.C."/>
            <person name="Klenk H.P."/>
            <person name="Lapidus A."/>
        </authorList>
    </citation>
    <scope>NUCLEOTIDE SEQUENCE [LARGE SCALE GENOMIC DNA]</scope>
    <source>
        <strain evidence="3">DSM 11204 / 1A</strain>
    </source>
</reference>
<accession>G0EGS4</accession>
<organism evidence="2 3">
    <name type="scientific">Pyrolobus fumarii (strain DSM 11204 / 1A)</name>
    <dbReference type="NCBI Taxonomy" id="694429"/>
    <lineage>
        <taxon>Archaea</taxon>
        <taxon>Thermoproteota</taxon>
        <taxon>Thermoprotei</taxon>
        <taxon>Desulfurococcales</taxon>
        <taxon>Pyrodictiaceae</taxon>
        <taxon>Pyrolobus</taxon>
    </lineage>
</organism>
<dbReference type="STRING" id="694429.Pyrfu_1364"/>
<keyword evidence="1" id="KW-1133">Transmembrane helix</keyword>
<name>G0EGS4_PYRF1</name>
<protein>
    <submittedName>
        <fullName evidence="2">Uncharacterized protein</fullName>
    </submittedName>
</protein>
<keyword evidence="1" id="KW-0812">Transmembrane</keyword>
<feature type="transmembrane region" description="Helical" evidence="1">
    <location>
        <begin position="82"/>
        <end position="100"/>
    </location>
</feature>
<evidence type="ECO:0000313" key="2">
    <source>
        <dbReference type="EMBL" id="AEM39222.1"/>
    </source>
</evidence>
<sequence>MWVIVTRCNTQPEALYVSLLAAALRRGGVPVAGEWGRTVTVVHGPLLPSVRWGSRRRISFRVHSEGGTSRIEAVLEQRMGDFYGLLGVAGAVMTPLVAGLSLIPGIVMGIASASLVFTSLLSHHIDVNWLSSLLEEACTDARDYQAGIGSELRCRIECEPQGRDVSCSLEPVDSPEVLAAALSILGFTVHGEHATNGSLYIRYRCEDGVRCSLVYSSKRFKPKPSIDTASLITLLAAHLVC</sequence>
<keyword evidence="1" id="KW-0472">Membrane</keyword>
<gene>
    <name evidence="2" type="ordered locus">Pyrfu_1364</name>
</gene>
<dbReference type="Proteomes" id="UP000001037">
    <property type="component" value="Chromosome"/>
</dbReference>
<keyword evidence="3" id="KW-1185">Reference proteome</keyword>
<evidence type="ECO:0000313" key="3">
    <source>
        <dbReference type="Proteomes" id="UP000001037"/>
    </source>
</evidence>
<dbReference type="EMBL" id="CP002838">
    <property type="protein sequence ID" value="AEM39222.1"/>
    <property type="molecule type" value="Genomic_DNA"/>
</dbReference>
<dbReference type="KEGG" id="pfm:Pyrfu_1364"/>